<dbReference type="PANTHER" id="PTHR42085:SF1">
    <property type="entry name" value="F-BOX DOMAIN-CONTAINING PROTEIN"/>
    <property type="match status" value="1"/>
</dbReference>
<evidence type="ECO:0008006" key="3">
    <source>
        <dbReference type="Google" id="ProtNLM"/>
    </source>
</evidence>
<protein>
    <recommendedName>
        <fullName evidence="3">F-box domain-containing protein</fullName>
    </recommendedName>
</protein>
<dbReference type="InterPro" id="IPR038883">
    <property type="entry name" value="AN11006-like"/>
</dbReference>
<organism evidence="1 2">
    <name type="scientific">Hortaea werneckii</name>
    <name type="common">Black yeast</name>
    <name type="synonym">Cladosporium werneckii</name>
    <dbReference type="NCBI Taxonomy" id="91943"/>
    <lineage>
        <taxon>Eukaryota</taxon>
        <taxon>Fungi</taxon>
        <taxon>Dikarya</taxon>
        <taxon>Ascomycota</taxon>
        <taxon>Pezizomycotina</taxon>
        <taxon>Dothideomycetes</taxon>
        <taxon>Dothideomycetidae</taxon>
        <taxon>Mycosphaerellales</taxon>
        <taxon>Teratosphaeriaceae</taxon>
        <taxon>Hortaea</taxon>
    </lineage>
</organism>
<comment type="caution">
    <text evidence="1">The sequence shown here is derived from an EMBL/GenBank/DDBJ whole genome shotgun (WGS) entry which is preliminary data.</text>
</comment>
<gene>
    <name evidence="1" type="ORF">D0869_06724</name>
</gene>
<dbReference type="Proteomes" id="UP000281245">
    <property type="component" value="Unassembled WGS sequence"/>
</dbReference>
<dbReference type="EMBL" id="QWIJ01000506">
    <property type="protein sequence ID" value="RMX81554.1"/>
    <property type="molecule type" value="Genomic_DNA"/>
</dbReference>
<dbReference type="OrthoDB" id="5413827at2759"/>
<dbReference type="PANTHER" id="PTHR42085">
    <property type="entry name" value="F-BOX DOMAIN-CONTAINING PROTEIN"/>
    <property type="match status" value="1"/>
</dbReference>
<dbReference type="VEuPathDB" id="FungiDB:BTJ68_06264"/>
<sequence length="201" mass="23198">MLASGALVIWFQSPNPPTDMVLRYEEHAAPLLFSLPPELRNRIYELLLLPDTNEQSHYSISRHRLNPAILNVKRQIRSESAGIFFQNNIFQFSDPTICLQWLRTVPLKYREMITEIRYDCSESCSDPRSWRRAFLDLPGMDEDQKLNTLKSRLSEQGTLLQYDVLKAGVRINGVLVWTHDPLSEAREAVQRGALVGRVIFV</sequence>
<name>A0A3M6WSE3_HORWE</name>
<proteinExistence type="predicted"/>
<evidence type="ECO:0000313" key="1">
    <source>
        <dbReference type="EMBL" id="RMX81554.1"/>
    </source>
</evidence>
<reference evidence="1 2" key="1">
    <citation type="journal article" date="2018" name="BMC Genomics">
        <title>Genomic evidence for intraspecific hybridization in a clonal and extremely halotolerant yeast.</title>
        <authorList>
            <person name="Gostincar C."/>
            <person name="Stajich J.E."/>
            <person name="Zupancic J."/>
            <person name="Zalar P."/>
            <person name="Gunde-Cimerman N."/>
        </authorList>
    </citation>
    <scope>NUCLEOTIDE SEQUENCE [LARGE SCALE GENOMIC DNA]</scope>
    <source>
        <strain evidence="1 2">EXF-6656</strain>
    </source>
</reference>
<dbReference type="AlphaFoldDB" id="A0A3M6WSE3"/>
<accession>A0A3M6WSE3</accession>
<evidence type="ECO:0000313" key="2">
    <source>
        <dbReference type="Proteomes" id="UP000281245"/>
    </source>
</evidence>